<dbReference type="RefSeq" id="WP_145902945.1">
    <property type="nucleotide sequence ID" value="NZ_VIWT01000001.1"/>
</dbReference>
<keyword evidence="6" id="KW-0732">Signal</keyword>
<keyword evidence="4" id="KW-0443">Lipid metabolism</keyword>
<dbReference type="Pfam" id="PF14200">
    <property type="entry name" value="RicinB_lectin_2"/>
    <property type="match status" value="2"/>
</dbReference>
<keyword evidence="3" id="KW-0746">Sphingolipid metabolism</keyword>
<dbReference type="GO" id="GO:0006683">
    <property type="term" value="P:galactosylceramide catabolic process"/>
    <property type="evidence" value="ECO:0007669"/>
    <property type="project" value="InterPro"/>
</dbReference>
<accession>A0A561UB65</accession>
<dbReference type="PANTHER" id="PTHR15172:SF1">
    <property type="entry name" value="GALACTOCEREBROSIDASE"/>
    <property type="match status" value="1"/>
</dbReference>
<proteinExistence type="inferred from homology"/>
<dbReference type="SUPFAM" id="SSF50370">
    <property type="entry name" value="Ricin B-like lectins"/>
    <property type="match status" value="1"/>
</dbReference>
<evidence type="ECO:0000259" key="7">
    <source>
        <dbReference type="SMART" id="SM00458"/>
    </source>
</evidence>
<dbReference type="Gene3D" id="2.80.10.50">
    <property type="match status" value="3"/>
</dbReference>
<dbReference type="OrthoDB" id="9806701at2"/>
<dbReference type="GO" id="GO:0004336">
    <property type="term" value="F:galactosylceramidase activity"/>
    <property type="evidence" value="ECO:0007669"/>
    <property type="project" value="UniProtKB-EC"/>
</dbReference>
<evidence type="ECO:0000313" key="8">
    <source>
        <dbReference type="EMBL" id="TWF96617.1"/>
    </source>
</evidence>
<comment type="similarity">
    <text evidence="1">Belongs to the glycosyl hydrolase 59 family.</text>
</comment>
<keyword evidence="8" id="KW-0378">Hydrolase</keyword>
<dbReference type="InterPro" id="IPR049162">
    <property type="entry name" value="GH59_C"/>
</dbReference>
<dbReference type="SUPFAM" id="SSF49899">
    <property type="entry name" value="Concanavalin A-like lectins/glucanases"/>
    <property type="match status" value="1"/>
</dbReference>
<keyword evidence="9" id="KW-1185">Reference proteome</keyword>
<dbReference type="EC" id="3.2.1.46" evidence="2"/>
<evidence type="ECO:0000256" key="2">
    <source>
        <dbReference type="ARBA" id="ARBA00012657"/>
    </source>
</evidence>
<dbReference type="Gene3D" id="3.20.20.80">
    <property type="entry name" value="Glycosidases"/>
    <property type="match status" value="1"/>
</dbReference>
<dbReference type="InterPro" id="IPR000772">
    <property type="entry name" value="Ricin_B_lectin"/>
</dbReference>
<evidence type="ECO:0000256" key="6">
    <source>
        <dbReference type="SAM" id="SignalP"/>
    </source>
</evidence>
<dbReference type="InterPro" id="IPR035992">
    <property type="entry name" value="Ricin_B-like_lectins"/>
</dbReference>
<dbReference type="SUPFAM" id="SSF51445">
    <property type="entry name" value="(Trans)glycosidases"/>
    <property type="match status" value="1"/>
</dbReference>
<keyword evidence="4" id="KW-0442">Lipid degradation</keyword>
<dbReference type="Gene3D" id="2.60.120.560">
    <property type="entry name" value="Exo-inulinase, domain 1"/>
    <property type="match status" value="1"/>
</dbReference>
<dbReference type="InterPro" id="IPR001286">
    <property type="entry name" value="Glyco_hydro_59"/>
</dbReference>
<evidence type="ECO:0000313" key="9">
    <source>
        <dbReference type="Proteomes" id="UP000317940"/>
    </source>
</evidence>
<dbReference type="GO" id="GO:0016020">
    <property type="term" value="C:membrane"/>
    <property type="evidence" value="ECO:0007669"/>
    <property type="project" value="GOC"/>
</dbReference>
<dbReference type="InterPro" id="IPR013785">
    <property type="entry name" value="Aldolase_TIM"/>
</dbReference>
<gene>
    <name evidence="8" type="ORF">FHX73_11389</name>
</gene>
<dbReference type="InterPro" id="IPR049161">
    <property type="entry name" value="GH59_cat"/>
</dbReference>
<feature type="domain" description="Ricin B lectin" evidence="7">
    <location>
        <begin position="688"/>
        <end position="825"/>
    </location>
</feature>
<dbReference type="PROSITE" id="PS50231">
    <property type="entry name" value="RICIN_B_LECTIN"/>
    <property type="match status" value="1"/>
</dbReference>
<reference evidence="8 9" key="1">
    <citation type="submission" date="2019-06" db="EMBL/GenBank/DDBJ databases">
        <title>Sequencing the genomes of 1000 actinobacteria strains.</title>
        <authorList>
            <person name="Klenk H.-P."/>
        </authorList>
    </citation>
    <scope>NUCLEOTIDE SEQUENCE [LARGE SCALE GENOMIC DNA]</scope>
    <source>
        <strain evidence="8 9">DSM 44826</strain>
    </source>
</reference>
<dbReference type="PANTHER" id="PTHR15172">
    <property type="entry name" value="GALACTOCEREBROSIDASE"/>
    <property type="match status" value="1"/>
</dbReference>
<sequence length="828" mass="85810">MRTSPRALLALVALLLGLLTAPATATATAATTATAAAPAAAATATNTAITVDGTSPGRTFDGVGAISGGGGNSRLLLDYPEPQRSQILDYLFKPGYGAALQILKVEVGGDTNSTDGAEASIEHTRGTIDCNAGYEWWLMEQAKARNPGIKLYALSWGAPGWVGNTGSGGNFWSQDMVDYLTDWLGCAKQHGLSIDYLGGWNERGYNAAWYENLHATLAARGYGATQVVGADDNWSIATSMQSDPALKSAVDVIGTHYPCGYMSAMSSCSSTADAQASGKRLWASENGSEDAESGAAPMARAINRGYLDGKMTAFINWPVVAALYPNLGFNSMGLVTANQPWSGAYTVGRSAWVTAQTTQFTAPGWQYLDTASGYLGGNRANGSYVSYANPGRSAWSTVFETMDATAPQTVTLRTAGGLPGGTLHVWSTDLTATAPVMAAAPDLKATGGSYQLTLQPGRLYTVTTTTGQGAGTAATTVPQRAPLALPYTDSLAGSGSGTGQEAKYFSAMNGAFQTAPCAGGRAGNCLTQQAPTTPIRWTDESADQPYTTMGDLSWSDYTVGVDALLQQSGTAELLGRVGTQGRNNNGLDAYNLRVGDNGSWTLLKSDTSWNFTTLASGTVPALGLNTWHHLAISFQGDTLTAQLDGSTLTTVTDDSYGAGQIALGTGGYYPVQFSNLTITPNGTPAPLDGTYQLVNANSGQLLDAANQGTAPGTPIIQWTNNGGANQQWRLTGTGDGYYTVTGAASGQALAIPGGTTMPDTQLQLAGPTGGAAQQWQLVPAGQGRYTLQARSDGDLLDVEGASLTMGAHAIEWPANGGANQSWQLVKIG</sequence>
<protein>
    <recommendedName>
        <fullName evidence="2">galactosylceramidase</fullName>
        <ecNumber evidence="2">3.2.1.46</ecNumber>
    </recommendedName>
    <alternativeName>
        <fullName evidence="5">Galactosylceramidase</fullName>
    </alternativeName>
</protein>
<feature type="chain" id="PRO_5039195880" description="galactosylceramidase" evidence="6">
    <location>
        <begin position="26"/>
        <end position="828"/>
    </location>
</feature>
<dbReference type="Proteomes" id="UP000317940">
    <property type="component" value="Unassembled WGS sequence"/>
</dbReference>
<dbReference type="AlphaFoldDB" id="A0A561UB65"/>
<dbReference type="EMBL" id="VIWT01000001">
    <property type="protein sequence ID" value="TWF96617.1"/>
    <property type="molecule type" value="Genomic_DNA"/>
</dbReference>
<evidence type="ECO:0000256" key="3">
    <source>
        <dbReference type="ARBA" id="ARBA00022919"/>
    </source>
</evidence>
<dbReference type="SMART" id="SM00458">
    <property type="entry name" value="RICIN"/>
    <property type="match status" value="1"/>
</dbReference>
<dbReference type="CDD" id="cd00161">
    <property type="entry name" value="beta-trefoil_Ricin-like"/>
    <property type="match status" value="1"/>
</dbReference>
<dbReference type="InterPro" id="IPR013320">
    <property type="entry name" value="ConA-like_dom_sf"/>
</dbReference>
<dbReference type="Pfam" id="PF21708">
    <property type="entry name" value="Glyco_hydro_59_C"/>
    <property type="match status" value="1"/>
</dbReference>
<dbReference type="GO" id="GO:0005764">
    <property type="term" value="C:lysosome"/>
    <property type="evidence" value="ECO:0007669"/>
    <property type="project" value="TreeGrafter"/>
</dbReference>
<evidence type="ECO:0000256" key="5">
    <source>
        <dbReference type="ARBA" id="ARBA00033098"/>
    </source>
</evidence>
<dbReference type="PRINTS" id="PR00850">
    <property type="entry name" value="GLHYDRLASE59"/>
</dbReference>
<evidence type="ECO:0000256" key="4">
    <source>
        <dbReference type="ARBA" id="ARBA00022963"/>
    </source>
</evidence>
<name>A0A561UB65_9ACTN</name>
<evidence type="ECO:0000256" key="1">
    <source>
        <dbReference type="ARBA" id="ARBA00005637"/>
    </source>
</evidence>
<comment type="caution">
    <text evidence="8">The sequence shown here is derived from an EMBL/GenBank/DDBJ whole genome shotgun (WGS) entry which is preliminary data.</text>
</comment>
<dbReference type="Pfam" id="PF02057">
    <property type="entry name" value="Glyco_hydro_59"/>
    <property type="match status" value="1"/>
</dbReference>
<feature type="signal peptide" evidence="6">
    <location>
        <begin position="1"/>
        <end position="25"/>
    </location>
</feature>
<organism evidence="8 9">
    <name type="scientific">Kitasatospora viridis</name>
    <dbReference type="NCBI Taxonomy" id="281105"/>
    <lineage>
        <taxon>Bacteria</taxon>
        <taxon>Bacillati</taxon>
        <taxon>Actinomycetota</taxon>
        <taxon>Actinomycetes</taxon>
        <taxon>Kitasatosporales</taxon>
        <taxon>Streptomycetaceae</taxon>
        <taxon>Kitasatospora</taxon>
    </lineage>
</organism>
<dbReference type="Gene3D" id="3.20.20.70">
    <property type="entry name" value="Aldolase class I"/>
    <property type="match status" value="1"/>
</dbReference>
<dbReference type="InterPro" id="IPR017853">
    <property type="entry name" value="GH"/>
</dbReference>